<feature type="transmembrane region" description="Helical" evidence="7">
    <location>
        <begin position="12"/>
        <end position="34"/>
    </location>
</feature>
<evidence type="ECO:0000256" key="7">
    <source>
        <dbReference type="RuleBase" id="RU363032"/>
    </source>
</evidence>
<dbReference type="PROSITE" id="PS50928">
    <property type="entry name" value="ABC_TM1"/>
    <property type="match status" value="1"/>
</dbReference>
<accession>A0ABU3IBA9</accession>
<dbReference type="InterPro" id="IPR035906">
    <property type="entry name" value="MetI-like_sf"/>
</dbReference>
<keyword evidence="10" id="KW-1185">Reference proteome</keyword>
<dbReference type="RefSeq" id="WP_313273424.1">
    <property type="nucleotide sequence ID" value="NZ_JASXSX010000001.1"/>
</dbReference>
<keyword evidence="2 7" id="KW-0813">Transport</keyword>
<sequence>MSSLKRVKAIKHGPVVSFLAPVVFGLILFLGWFFTANAPGVKTWVLPSPSAFVQRFSTEIKNPVLWHAVWTTAQEALLGCLVGAIVALPLAYLIYRSQILAAAVEPFLGATQAIPAIALAPLLMLWVGYGTLPIVVLCALMVFFPILVSATLGFRHLDSEVLDAARLDGADGWKMLVYMEAPLALYAILAGLRNGFTLSVTGAVVGEMVMGGHGLGLVLTSQRNSVDTVGMFVTISLLCVMAMAAYSVLYAIERRFRRG</sequence>
<dbReference type="PANTHER" id="PTHR30151">
    <property type="entry name" value="ALKANE SULFONATE ABC TRANSPORTER-RELATED, MEMBRANE SUBUNIT"/>
    <property type="match status" value="1"/>
</dbReference>
<feature type="transmembrane region" description="Helical" evidence="7">
    <location>
        <begin position="229"/>
        <end position="252"/>
    </location>
</feature>
<dbReference type="Gene3D" id="1.10.3720.10">
    <property type="entry name" value="MetI-like"/>
    <property type="match status" value="1"/>
</dbReference>
<evidence type="ECO:0000259" key="8">
    <source>
        <dbReference type="PROSITE" id="PS50928"/>
    </source>
</evidence>
<evidence type="ECO:0000256" key="1">
    <source>
        <dbReference type="ARBA" id="ARBA00004651"/>
    </source>
</evidence>
<feature type="transmembrane region" description="Helical" evidence="7">
    <location>
        <begin position="76"/>
        <end position="95"/>
    </location>
</feature>
<feature type="transmembrane region" description="Helical" evidence="7">
    <location>
        <begin position="107"/>
        <end position="128"/>
    </location>
</feature>
<organism evidence="9 10">
    <name type="scientific">Gleimia hominis</name>
    <dbReference type="NCBI Taxonomy" id="595468"/>
    <lineage>
        <taxon>Bacteria</taxon>
        <taxon>Bacillati</taxon>
        <taxon>Actinomycetota</taxon>
        <taxon>Actinomycetes</taxon>
        <taxon>Actinomycetales</taxon>
        <taxon>Actinomycetaceae</taxon>
        <taxon>Gleimia</taxon>
    </lineage>
</organism>
<dbReference type="Proteomes" id="UP001247542">
    <property type="component" value="Unassembled WGS sequence"/>
</dbReference>
<evidence type="ECO:0000256" key="5">
    <source>
        <dbReference type="ARBA" id="ARBA00022989"/>
    </source>
</evidence>
<evidence type="ECO:0000256" key="4">
    <source>
        <dbReference type="ARBA" id="ARBA00022692"/>
    </source>
</evidence>
<evidence type="ECO:0000313" key="9">
    <source>
        <dbReference type="EMBL" id="MDT3767663.1"/>
    </source>
</evidence>
<keyword evidence="6 7" id="KW-0472">Membrane</keyword>
<proteinExistence type="inferred from homology"/>
<keyword evidence="4 7" id="KW-0812">Transmembrane</keyword>
<comment type="similarity">
    <text evidence="7">Belongs to the binding-protein-dependent transport system permease family.</text>
</comment>
<evidence type="ECO:0000256" key="2">
    <source>
        <dbReference type="ARBA" id="ARBA00022448"/>
    </source>
</evidence>
<name>A0ABU3IBA9_9ACTO</name>
<dbReference type="Pfam" id="PF00528">
    <property type="entry name" value="BPD_transp_1"/>
    <property type="match status" value="1"/>
</dbReference>
<feature type="domain" description="ABC transmembrane type-1" evidence="8">
    <location>
        <begin position="69"/>
        <end position="250"/>
    </location>
</feature>
<comment type="subcellular location">
    <subcellularLocation>
        <location evidence="1 7">Cell membrane</location>
        <topology evidence="1 7">Multi-pass membrane protein</topology>
    </subcellularLocation>
</comment>
<dbReference type="EMBL" id="JASXSX010000001">
    <property type="protein sequence ID" value="MDT3767663.1"/>
    <property type="molecule type" value="Genomic_DNA"/>
</dbReference>
<evidence type="ECO:0000256" key="6">
    <source>
        <dbReference type="ARBA" id="ARBA00023136"/>
    </source>
</evidence>
<protein>
    <submittedName>
        <fullName evidence="9">ABC transporter permease</fullName>
    </submittedName>
</protein>
<dbReference type="InterPro" id="IPR000515">
    <property type="entry name" value="MetI-like"/>
</dbReference>
<keyword evidence="3" id="KW-1003">Cell membrane</keyword>
<evidence type="ECO:0000313" key="10">
    <source>
        <dbReference type="Proteomes" id="UP001247542"/>
    </source>
</evidence>
<dbReference type="PANTHER" id="PTHR30151:SF20">
    <property type="entry name" value="ABC TRANSPORTER PERMEASE PROTEIN HI_0355-RELATED"/>
    <property type="match status" value="1"/>
</dbReference>
<dbReference type="SUPFAM" id="SSF161098">
    <property type="entry name" value="MetI-like"/>
    <property type="match status" value="1"/>
</dbReference>
<keyword evidence="5 7" id="KW-1133">Transmembrane helix</keyword>
<comment type="caution">
    <text evidence="9">The sequence shown here is derived from an EMBL/GenBank/DDBJ whole genome shotgun (WGS) entry which is preliminary data.</text>
</comment>
<reference evidence="9 10" key="1">
    <citation type="submission" date="2023-06" db="EMBL/GenBank/DDBJ databases">
        <title>Draft genome sequence of Gleimia hominis type strain CCUG 57540T.</title>
        <authorList>
            <person name="Salva-Serra F."/>
            <person name="Cardew S."/>
            <person name="Jensie Markopoulos S."/>
            <person name="Ohlen M."/>
            <person name="Inganas E."/>
            <person name="Svensson-Stadler L."/>
            <person name="Moore E.R.B."/>
        </authorList>
    </citation>
    <scope>NUCLEOTIDE SEQUENCE [LARGE SCALE GENOMIC DNA]</scope>
    <source>
        <strain evidence="9 10">CCUG 57540</strain>
    </source>
</reference>
<dbReference type="CDD" id="cd06261">
    <property type="entry name" value="TM_PBP2"/>
    <property type="match status" value="1"/>
</dbReference>
<evidence type="ECO:0000256" key="3">
    <source>
        <dbReference type="ARBA" id="ARBA00022475"/>
    </source>
</evidence>
<gene>
    <name evidence="9" type="ORF">QS713_06250</name>
</gene>
<feature type="transmembrane region" description="Helical" evidence="7">
    <location>
        <begin position="134"/>
        <end position="154"/>
    </location>
</feature>